<keyword evidence="1" id="KW-0732">Signal</keyword>
<dbReference type="HOGENOM" id="CLU_753643_0_0_11"/>
<keyword evidence="3" id="KW-1185">Reference proteome</keyword>
<feature type="signal peptide" evidence="1">
    <location>
        <begin position="1"/>
        <end position="30"/>
    </location>
</feature>
<feature type="chain" id="PRO_5002873222" evidence="1">
    <location>
        <begin position="31"/>
        <end position="367"/>
    </location>
</feature>
<organism evidence="2 3">
    <name type="scientific">Pseudarthrobacter chlorophenolicus (strain ATCC 700700 / DSM 12829 / CIP 107037 / JCM 12360 / KCTC 9906 / NCIMB 13794 / A6)</name>
    <name type="common">Arthrobacter chlorophenolicus</name>
    <dbReference type="NCBI Taxonomy" id="452863"/>
    <lineage>
        <taxon>Bacteria</taxon>
        <taxon>Bacillati</taxon>
        <taxon>Actinomycetota</taxon>
        <taxon>Actinomycetes</taxon>
        <taxon>Micrococcales</taxon>
        <taxon>Micrococcaceae</taxon>
        <taxon>Pseudarthrobacter</taxon>
    </lineage>
</organism>
<name>B8HI78_PSECP</name>
<dbReference type="EMBL" id="CP001342">
    <property type="protein sequence ID" value="ACL42125.1"/>
    <property type="molecule type" value="Genomic_DNA"/>
</dbReference>
<evidence type="ECO:0000256" key="1">
    <source>
        <dbReference type="SAM" id="SignalP"/>
    </source>
</evidence>
<gene>
    <name evidence="2" type="ordered locus">Achl_4174</name>
</gene>
<accession>B8HI78</accession>
<protein>
    <submittedName>
        <fullName evidence="2">Uncharacterized protein</fullName>
    </submittedName>
</protein>
<dbReference type="KEGG" id="ach:Achl_4174"/>
<proteinExistence type="predicted"/>
<dbReference type="RefSeq" id="WP_012623142.1">
    <property type="nucleotide sequence ID" value="NC_011879.1"/>
</dbReference>
<keyword evidence="2" id="KW-0614">Plasmid</keyword>
<dbReference type="Proteomes" id="UP000002505">
    <property type="component" value="Plasmid pACHL01"/>
</dbReference>
<reference evidence="2" key="1">
    <citation type="submission" date="2009-01" db="EMBL/GenBank/DDBJ databases">
        <title>Complete sequence of plasmid1 of Arthrobacter chlorophenolicus A6.</title>
        <authorList>
            <consortium name="US DOE Joint Genome Institute"/>
            <person name="Lucas S."/>
            <person name="Copeland A."/>
            <person name="Lapidus A."/>
            <person name="Glavina del Rio T."/>
            <person name="Tice H."/>
            <person name="Bruce D."/>
            <person name="Goodwin L."/>
            <person name="Pitluck S."/>
            <person name="Goltsman E."/>
            <person name="Clum A."/>
            <person name="Larimer F."/>
            <person name="Land M."/>
            <person name="Hauser L."/>
            <person name="Kyrpides N."/>
            <person name="Mikhailova N."/>
            <person name="Jansson J."/>
            <person name="Richardson P."/>
        </authorList>
    </citation>
    <scope>NUCLEOTIDE SEQUENCE [LARGE SCALE GENOMIC DNA]</scope>
    <source>
        <strain evidence="2">A6</strain>
        <plasmid evidence="2">pACHL01</plasmid>
    </source>
</reference>
<geneLocation type="plasmid" evidence="2 3">
    <name>pACHL01</name>
</geneLocation>
<evidence type="ECO:0000313" key="2">
    <source>
        <dbReference type="EMBL" id="ACL42125.1"/>
    </source>
</evidence>
<dbReference type="AlphaFoldDB" id="B8HI78"/>
<evidence type="ECO:0000313" key="3">
    <source>
        <dbReference type="Proteomes" id="UP000002505"/>
    </source>
</evidence>
<sequence length="367" mass="38333">MMKQHPPRKSRARIAAVVAGAAAVVAVAGAAVLIPANSSQEPAVTTDIAALAPANSGTLVLAPYSTSWWSKVAAMAPRELMLQDLTPPEDLNIDEVGYSSSPDPEQRDIAGTGPLRVFYIEAKDEDSAQRIAHWLGEASGNDHRNVHRNGRILAVTAVWVKDYPVPSQSMASVPSFKPSLSGKQAAMWFNPGQDVGALAGSPDSDSAKALRTYLEKGLGFSADAAWNGSSTDGNSWNGTFGAGNIDPARINFTEASAALTPQKVLSEFVGPTNGNTRTDYRIIDPGAGSFLASSVVRAEGQDGTLGAGGVPPAVQPVDHAKVTAMIDLNAWNRAATGDLAIQESVLTRAISANGSEMNLQLTYSPVS</sequence>